<comment type="catalytic activity">
    <reaction evidence="1">
        <text>ATP + protein L-histidine = ADP + protein N-phospho-L-histidine.</text>
        <dbReference type="EC" id="2.7.13.3"/>
    </reaction>
</comment>
<gene>
    <name evidence="11" type="ORF">KFE25_005754</name>
</gene>
<dbReference type="InterPro" id="IPR036890">
    <property type="entry name" value="HATPase_C_sf"/>
</dbReference>
<dbReference type="SUPFAM" id="SSF55874">
    <property type="entry name" value="ATPase domain of HSP90 chaperone/DNA topoisomerase II/histidine kinase"/>
    <property type="match status" value="1"/>
</dbReference>
<dbReference type="Proteomes" id="UP000751190">
    <property type="component" value="Unassembled WGS sequence"/>
</dbReference>
<dbReference type="InterPro" id="IPR003594">
    <property type="entry name" value="HATPase_dom"/>
</dbReference>
<dbReference type="InterPro" id="IPR005467">
    <property type="entry name" value="His_kinase_dom"/>
</dbReference>
<proteinExistence type="predicted"/>
<dbReference type="SMART" id="SM00387">
    <property type="entry name" value="HATPase_c"/>
    <property type="match status" value="1"/>
</dbReference>
<name>A0A8J5X4L2_DIALT</name>
<feature type="domain" description="Histidine kinase" evidence="9">
    <location>
        <begin position="341"/>
        <end position="581"/>
    </location>
</feature>
<dbReference type="PRINTS" id="PR00344">
    <property type="entry name" value="BCTRLSENSOR"/>
</dbReference>
<dbReference type="InterPro" id="IPR003661">
    <property type="entry name" value="HisK_dim/P_dom"/>
</dbReference>
<evidence type="ECO:0000256" key="7">
    <source>
        <dbReference type="SAM" id="MobiDB-lite"/>
    </source>
</evidence>
<evidence type="ECO:0000313" key="12">
    <source>
        <dbReference type="Proteomes" id="UP000751190"/>
    </source>
</evidence>
<evidence type="ECO:0000259" key="10">
    <source>
        <dbReference type="PROSITE" id="PS50110"/>
    </source>
</evidence>
<dbReference type="PROSITE" id="PS50109">
    <property type="entry name" value="HIS_KIN"/>
    <property type="match status" value="1"/>
</dbReference>
<dbReference type="InterPro" id="IPR004358">
    <property type="entry name" value="Sig_transdc_His_kin-like_C"/>
</dbReference>
<dbReference type="EC" id="2.7.13.3" evidence="2"/>
<dbReference type="PROSITE" id="PS50110">
    <property type="entry name" value="RESPONSE_REGULATORY"/>
    <property type="match status" value="1"/>
</dbReference>
<feature type="transmembrane region" description="Helical" evidence="8">
    <location>
        <begin position="247"/>
        <end position="271"/>
    </location>
</feature>
<keyword evidence="8" id="KW-0472">Membrane</keyword>
<feature type="compositionally biased region" description="Polar residues" evidence="7">
    <location>
        <begin position="50"/>
        <end position="59"/>
    </location>
</feature>
<evidence type="ECO:0000256" key="5">
    <source>
        <dbReference type="ARBA" id="ARBA00022777"/>
    </source>
</evidence>
<evidence type="ECO:0000259" key="9">
    <source>
        <dbReference type="PROSITE" id="PS50109"/>
    </source>
</evidence>
<feature type="transmembrane region" description="Helical" evidence="8">
    <location>
        <begin position="173"/>
        <end position="192"/>
    </location>
</feature>
<evidence type="ECO:0000313" key="11">
    <source>
        <dbReference type="EMBL" id="KAG8459243.1"/>
    </source>
</evidence>
<dbReference type="InterPro" id="IPR001789">
    <property type="entry name" value="Sig_transdc_resp-reg_receiver"/>
</dbReference>
<dbReference type="EMBL" id="JAGTXO010000043">
    <property type="protein sequence ID" value="KAG8459243.1"/>
    <property type="molecule type" value="Genomic_DNA"/>
</dbReference>
<feature type="transmembrane region" description="Helical" evidence="8">
    <location>
        <begin position="140"/>
        <end position="161"/>
    </location>
</feature>
<evidence type="ECO:0000256" key="8">
    <source>
        <dbReference type="SAM" id="Phobius"/>
    </source>
</evidence>
<keyword evidence="8" id="KW-1133">Transmembrane helix</keyword>
<dbReference type="SMART" id="SM00448">
    <property type="entry name" value="REC"/>
    <property type="match status" value="1"/>
</dbReference>
<evidence type="ECO:0000256" key="6">
    <source>
        <dbReference type="PROSITE-ProRule" id="PRU00169"/>
    </source>
</evidence>
<keyword evidence="3 6" id="KW-0597">Phosphoprotein</keyword>
<dbReference type="PANTHER" id="PTHR43047">
    <property type="entry name" value="TWO-COMPONENT HISTIDINE PROTEIN KINASE"/>
    <property type="match status" value="1"/>
</dbReference>
<dbReference type="Gene3D" id="3.40.50.2300">
    <property type="match status" value="1"/>
</dbReference>
<evidence type="ECO:0000256" key="1">
    <source>
        <dbReference type="ARBA" id="ARBA00000085"/>
    </source>
</evidence>
<feature type="compositionally biased region" description="Polar residues" evidence="7">
    <location>
        <begin position="27"/>
        <end position="37"/>
    </location>
</feature>
<evidence type="ECO:0000256" key="3">
    <source>
        <dbReference type="ARBA" id="ARBA00022553"/>
    </source>
</evidence>
<dbReference type="GO" id="GO:0005886">
    <property type="term" value="C:plasma membrane"/>
    <property type="evidence" value="ECO:0007669"/>
    <property type="project" value="TreeGrafter"/>
</dbReference>
<dbReference type="InterPro" id="IPR036097">
    <property type="entry name" value="HisK_dim/P_sf"/>
</dbReference>
<dbReference type="SUPFAM" id="SSF47384">
    <property type="entry name" value="Homodimeric domain of signal transducing histidine kinase"/>
    <property type="match status" value="1"/>
</dbReference>
<dbReference type="SMART" id="SM00388">
    <property type="entry name" value="HisKA"/>
    <property type="match status" value="1"/>
</dbReference>
<feature type="region of interest" description="Disordered" evidence="7">
    <location>
        <begin position="26"/>
        <end position="71"/>
    </location>
</feature>
<dbReference type="PANTHER" id="PTHR43047:SF69">
    <property type="entry name" value="HISTIDINE KINASE CONTAINING CHEY-HOMOLOGOUS RECEIVER DOMAIN-RELATED"/>
    <property type="match status" value="1"/>
</dbReference>
<dbReference type="Pfam" id="PF02518">
    <property type="entry name" value="HATPase_c"/>
    <property type="match status" value="1"/>
</dbReference>
<feature type="domain" description="Response regulatory" evidence="10">
    <location>
        <begin position="643"/>
        <end position="765"/>
    </location>
</feature>
<dbReference type="SUPFAM" id="SSF52172">
    <property type="entry name" value="CheY-like"/>
    <property type="match status" value="1"/>
</dbReference>
<dbReference type="Gene3D" id="3.30.565.10">
    <property type="entry name" value="Histidine kinase-like ATPase, C-terminal domain"/>
    <property type="match status" value="1"/>
</dbReference>
<sequence>MYVPTASLMQSALKQDTQPHALLTCRRTGTGSESPPTSIDIGGDDLDLGVSNSASTPEDGSQAACAHEDDSSQTYDVGIDDLAELKRAWTGEFVDRDVEHAYRTERLWPNLSVSVSNVLAAVGAVNLLALAWTMEHSPDLWHSTLATAVTSCVFFAGAALFRTSTFCCCLPVWTVECVSTCVLVAMGVFLRFHQLLIPTYACRSNATLMLRLGAYLAFVATSVPLSVPLFALVCVVSTSMAAGLDALHADAAGACPLNIMHLVLLAVAAAGCRGRIARVDRGEWAFRRTVLAAEVERRRLHRQYERTRAKRLKAQHAAAALEAEVAKQHGARHARARLIRMVMHDLRSPLLSCLNVTEQMRELPADMPMGDARVVESVDAMHACSALMENIVSDMLDFERIDTGRLVLVYQPFTLGRLLKDTYATFDGLAKAKGVVIKRAPPDDDLMRTRWLGDKRRLQQCLNNGVSNAIKFTELGGTVAFSAWVVSASADAAQLNEATAELHIAVDDTGVGLSAAELALLSSGEAFTQVGRGQLQGNGGTGLGLSIVRQILQLHNNSELVLSSDGEGRGAHFEMVVNIEMAASHVGGDESSSDLLAAESADGEQIVGLAALAPDADGAPTACAPLRPRADPCAGKALPTGFRVLHVEDDKILQRMLPLSTFKKVGAEWDTAENGERALAMLAERTARGLGGYGLIVMDNQMPCMNGTLATRKMRRMGYDGTIIGMTGDPVGSPERNEFEAAGLNACCDKSSVGIKYIHLLLLGMMVPTPDGAHRAETAVCGGVPILAARHRPAAAAAAALHAH</sequence>
<reference evidence="11" key="1">
    <citation type="submission" date="2021-05" db="EMBL/GenBank/DDBJ databases">
        <title>The genome of the haptophyte Pavlova lutheri (Diacronema luteri, Pavlovales) - a model for lipid biosynthesis in eukaryotic algae.</title>
        <authorList>
            <person name="Hulatt C.J."/>
            <person name="Posewitz M.C."/>
        </authorList>
    </citation>
    <scope>NUCLEOTIDE SEQUENCE</scope>
    <source>
        <strain evidence="11">NIVA-4/92</strain>
    </source>
</reference>
<feature type="modified residue" description="4-aspartylphosphate" evidence="6">
    <location>
        <position position="699"/>
    </location>
</feature>
<dbReference type="GO" id="GO:0009927">
    <property type="term" value="F:histidine phosphotransfer kinase activity"/>
    <property type="evidence" value="ECO:0007669"/>
    <property type="project" value="TreeGrafter"/>
</dbReference>
<keyword evidence="12" id="KW-1185">Reference proteome</keyword>
<evidence type="ECO:0000256" key="2">
    <source>
        <dbReference type="ARBA" id="ARBA00012438"/>
    </source>
</evidence>
<dbReference type="CDD" id="cd17546">
    <property type="entry name" value="REC_hyHK_CKI1_RcsC-like"/>
    <property type="match status" value="1"/>
</dbReference>
<dbReference type="OrthoDB" id="21225at2759"/>
<feature type="transmembrane region" description="Helical" evidence="8">
    <location>
        <begin position="111"/>
        <end position="134"/>
    </location>
</feature>
<dbReference type="Pfam" id="PF00512">
    <property type="entry name" value="HisKA"/>
    <property type="match status" value="1"/>
</dbReference>
<dbReference type="Gene3D" id="1.10.287.130">
    <property type="match status" value="1"/>
</dbReference>
<accession>A0A8J5X4L2</accession>
<dbReference type="InterPro" id="IPR011006">
    <property type="entry name" value="CheY-like_superfamily"/>
</dbReference>
<keyword evidence="4" id="KW-0808">Transferase</keyword>
<protein>
    <recommendedName>
        <fullName evidence="2">histidine kinase</fullName>
        <ecNumber evidence="2">2.7.13.3</ecNumber>
    </recommendedName>
</protein>
<dbReference type="Pfam" id="PF00072">
    <property type="entry name" value="Response_reg"/>
    <property type="match status" value="1"/>
</dbReference>
<feature type="transmembrane region" description="Helical" evidence="8">
    <location>
        <begin position="212"/>
        <end position="235"/>
    </location>
</feature>
<comment type="caution">
    <text evidence="11">The sequence shown here is derived from an EMBL/GenBank/DDBJ whole genome shotgun (WGS) entry which is preliminary data.</text>
</comment>
<dbReference type="AlphaFoldDB" id="A0A8J5X4L2"/>
<evidence type="ECO:0000256" key="4">
    <source>
        <dbReference type="ARBA" id="ARBA00022679"/>
    </source>
</evidence>
<dbReference type="GO" id="GO:0000155">
    <property type="term" value="F:phosphorelay sensor kinase activity"/>
    <property type="evidence" value="ECO:0007669"/>
    <property type="project" value="InterPro"/>
</dbReference>
<dbReference type="CDD" id="cd00082">
    <property type="entry name" value="HisKA"/>
    <property type="match status" value="1"/>
</dbReference>
<keyword evidence="5" id="KW-0418">Kinase</keyword>
<keyword evidence="8" id="KW-0812">Transmembrane</keyword>
<organism evidence="11 12">
    <name type="scientific">Diacronema lutheri</name>
    <name type="common">Unicellular marine alga</name>
    <name type="synonym">Monochrysis lutheri</name>
    <dbReference type="NCBI Taxonomy" id="2081491"/>
    <lineage>
        <taxon>Eukaryota</taxon>
        <taxon>Haptista</taxon>
        <taxon>Haptophyta</taxon>
        <taxon>Pavlovophyceae</taxon>
        <taxon>Pavlovales</taxon>
        <taxon>Pavlovaceae</taxon>
        <taxon>Diacronema</taxon>
    </lineage>
</organism>